<dbReference type="EnsemblPlants" id="OB04G21260.1">
    <property type="protein sequence ID" value="OB04G21260.1"/>
    <property type="gene ID" value="OB04G21260"/>
</dbReference>
<dbReference type="HOGENOM" id="CLU_2816515_0_0_1"/>
<proteinExistence type="predicted"/>
<reference evidence="1" key="1">
    <citation type="journal article" date="2013" name="Nat. Commun.">
        <title>Whole-genome sequencing of Oryza brachyantha reveals mechanisms underlying Oryza genome evolution.</title>
        <authorList>
            <person name="Chen J."/>
            <person name="Huang Q."/>
            <person name="Gao D."/>
            <person name="Wang J."/>
            <person name="Lang Y."/>
            <person name="Liu T."/>
            <person name="Li B."/>
            <person name="Bai Z."/>
            <person name="Luis Goicoechea J."/>
            <person name="Liang C."/>
            <person name="Chen C."/>
            <person name="Zhang W."/>
            <person name="Sun S."/>
            <person name="Liao Y."/>
            <person name="Zhang X."/>
            <person name="Yang L."/>
            <person name="Song C."/>
            <person name="Wang M."/>
            <person name="Shi J."/>
            <person name="Liu G."/>
            <person name="Liu J."/>
            <person name="Zhou H."/>
            <person name="Zhou W."/>
            <person name="Yu Q."/>
            <person name="An N."/>
            <person name="Chen Y."/>
            <person name="Cai Q."/>
            <person name="Wang B."/>
            <person name="Liu B."/>
            <person name="Min J."/>
            <person name="Huang Y."/>
            <person name="Wu H."/>
            <person name="Li Z."/>
            <person name="Zhang Y."/>
            <person name="Yin Y."/>
            <person name="Song W."/>
            <person name="Jiang J."/>
            <person name="Jackson S.A."/>
            <person name="Wing R.A."/>
            <person name="Wang J."/>
            <person name="Chen M."/>
        </authorList>
    </citation>
    <scope>NUCLEOTIDE SEQUENCE [LARGE SCALE GENOMIC DNA]</scope>
    <source>
        <strain evidence="1">cv. IRGC 101232</strain>
    </source>
</reference>
<protein>
    <submittedName>
        <fullName evidence="1">Uncharacterized protein</fullName>
    </submittedName>
</protein>
<keyword evidence="2" id="KW-1185">Reference proteome</keyword>
<dbReference type="Gramene" id="OB04G21260.1">
    <property type="protein sequence ID" value="OB04G21260.1"/>
    <property type="gene ID" value="OB04G21260"/>
</dbReference>
<name>J3LYA1_ORYBR</name>
<organism evidence="1">
    <name type="scientific">Oryza brachyantha</name>
    <name type="common">malo sina</name>
    <dbReference type="NCBI Taxonomy" id="4533"/>
    <lineage>
        <taxon>Eukaryota</taxon>
        <taxon>Viridiplantae</taxon>
        <taxon>Streptophyta</taxon>
        <taxon>Embryophyta</taxon>
        <taxon>Tracheophyta</taxon>
        <taxon>Spermatophyta</taxon>
        <taxon>Magnoliopsida</taxon>
        <taxon>Liliopsida</taxon>
        <taxon>Poales</taxon>
        <taxon>Poaceae</taxon>
        <taxon>BOP clade</taxon>
        <taxon>Oryzoideae</taxon>
        <taxon>Oryzeae</taxon>
        <taxon>Oryzinae</taxon>
        <taxon>Oryza</taxon>
    </lineage>
</organism>
<dbReference type="AlphaFoldDB" id="J3LYA1"/>
<evidence type="ECO:0000313" key="1">
    <source>
        <dbReference type="EnsemblPlants" id="OB04G21260.1"/>
    </source>
</evidence>
<accession>J3LYA1</accession>
<sequence>MQKEADCTRCSDMTRLCGRSVTVKRKNGFYNVVIGKMQWSYRIPALALQFTAIGIIRSRVVKKKPRT</sequence>
<evidence type="ECO:0000313" key="2">
    <source>
        <dbReference type="Proteomes" id="UP000006038"/>
    </source>
</evidence>
<dbReference type="Proteomes" id="UP000006038">
    <property type="component" value="Chromosome 4"/>
</dbReference>
<reference evidence="1" key="2">
    <citation type="submission" date="2013-04" db="UniProtKB">
        <authorList>
            <consortium name="EnsemblPlants"/>
        </authorList>
    </citation>
    <scope>IDENTIFICATION</scope>
</reference>